<dbReference type="Proteomes" id="UP001194468">
    <property type="component" value="Unassembled WGS sequence"/>
</dbReference>
<evidence type="ECO:0000313" key="2">
    <source>
        <dbReference type="Proteomes" id="UP001194468"/>
    </source>
</evidence>
<name>A0AAD4GKT9_BOLED</name>
<reference evidence="1" key="1">
    <citation type="submission" date="2019-10" db="EMBL/GenBank/DDBJ databases">
        <authorList>
            <consortium name="DOE Joint Genome Institute"/>
            <person name="Kuo A."/>
            <person name="Miyauchi S."/>
            <person name="Kiss E."/>
            <person name="Drula E."/>
            <person name="Kohler A."/>
            <person name="Sanchez-Garcia M."/>
            <person name="Andreopoulos B."/>
            <person name="Barry K.W."/>
            <person name="Bonito G."/>
            <person name="Buee M."/>
            <person name="Carver A."/>
            <person name="Chen C."/>
            <person name="Cichocki N."/>
            <person name="Clum A."/>
            <person name="Culley D."/>
            <person name="Crous P.W."/>
            <person name="Fauchery L."/>
            <person name="Girlanda M."/>
            <person name="Hayes R."/>
            <person name="Keri Z."/>
            <person name="LaButti K."/>
            <person name="Lipzen A."/>
            <person name="Lombard V."/>
            <person name="Magnuson J."/>
            <person name="Maillard F."/>
            <person name="Morin E."/>
            <person name="Murat C."/>
            <person name="Nolan M."/>
            <person name="Ohm R."/>
            <person name="Pangilinan J."/>
            <person name="Pereira M."/>
            <person name="Perotto S."/>
            <person name="Peter M."/>
            <person name="Riley R."/>
            <person name="Sitrit Y."/>
            <person name="Stielow B."/>
            <person name="Szollosi G."/>
            <person name="Zifcakova L."/>
            <person name="Stursova M."/>
            <person name="Spatafora J.W."/>
            <person name="Tedersoo L."/>
            <person name="Vaario L.-M."/>
            <person name="Yamada A."/>
            <person name="Yan M."/>
            <person name="Wang P."/>
            <person name="Xu J."/>
            <person name="Bruns T."/>
            <person name="Baldrian P."/>
            <person name="Vilgalys R."/>
            <person name="Henrissat B."/>
            <person name="Grigoriev I.V."/>
            <person name="Hibbett D."/>
            <person name="Nagy L.G."/>
            <person name="Martin F.M."/>
        </authorList>
    </citation>
    <scope>NUCLEOTIDE SEQUENCE</scope>
    <source>
        <strain evidence="1">BED1</strain>
    </source>
</reference>
<proteinExistence type="predicted"/>
<reference evidence="1" key="2">
    <citation type="journal article" date="2020" name="Nat. Commun.">
        <title>Large-scale genome sequencing of mycorrhizal fungi provides insights into the early evolution of symbiotic traits.</title>
        <authorList>
            <person name="Miyauchi S."/>
            <person name="Kiss E."/>
            <person name="Kuo A."/>
            <person name="Drula E."/>
            <person name="Kohler A."/>
            <person name="Sanchez-Garcia M."/>
            <person name="Morin E."/>
            <person name="Andreopoulos B."/>
            <person name="Barry K.W."/>
            <person name="Bonito G."/>
            <person name="Buee M."/>
            <person name="Carver A."/>
            <person name="Chen C."/>
            <person name="Cichocki N."/>
            <person name="Clum A."/>
            <person name="Culley D."/>
            <person name="Crous P.W."/>
            <person name="Fauchery L."/>
            <person name="Girlanda M."/>
            <person name="Hayes R.D."/>
            <person name="Keri Z."/>
            <person name="LaButti K."/>
            <person name="Lipzen A."/>
            <person name="Lombard V."/>
            <person name="Magnuson J."/>
            <person name="Maillard F."/>
            <person name="Murat C."/>
            <person name="Nolan M."/>
            <person name="Ohm R.A."/>
            <person name="Pangilinan J."/>
            <person name="Pereira M.F."/>
            <person name="Perotto S."/>
            <person name="Peter M."/>
            <person name="Pfister S."/>
            <person name="Riley R."/>
            <person name="Sitrit Y."/>
            <person name="Stielow J.B."/>
            <person name="Szollosi G."/>
            <person name="Zifcakova L."/>
            <person name="Stursova M."/>
            <person name="Spatafora J.W."/>
            <person name="Tedersoo L."/>
            <person name="Vaario L.M."/>
            <person name="Yamada A."/>
            <person name="Yan M."/>
            <person name="Wang P."/>
            <person name="Xu J."/>
            <person name="Bruns T."/>
            <person name="Baldrian P."/>
            <person name="Vilgalys R."/>
            <person name="Dunand C."/>
            <person name="Henrissat B."/>
            <person name="Grigoriev I.V."/>
            <person name="Hibbett D."/>
            <person name="Nagy L.G."/>
            <person name="Martin F.M."/>
        </authorList>
    </citation>
    <scope>NUCLEOTIDE SEQUENCE</scope>
    <source>
        <strain evidence="1">BED1</strain>
    </source>
</reference>
<accession>A0AAD4GKT9</accession>
<dbReference type="AlphaFoldDB" id="A0AAD4GKT9"/>
<evidence type="ECO:0000313" key="1">
    <source>
        <dbReference type="EMBL" id="KAF8450246.1"/>
    </source>
</evidence>
<dbReference type="EMBL" id="WHUW01000002">
    <property type="protein sequence ID" value="KAF8450246.1"/>
    <property type="molecule type" value="Genomic_DNA"/>
</dbReference>
<organism evidence="1 2">
    <name type="scientific">Boletus edulis BED1</name>
    <dbReference type="NCBI Taxonomy" id="1328754"/>
    <lineage>
        <taxon>Eukaryota</taxon>
        <taxon>Fungi</taxon>
        <taxon>Dikarya</taxon>
        <taxon>Basidiomycota</taxon>
        <taxon>Agaricomycotina</taxon>
        <taxon>Agaricomycetes</taxon>
        <taxon>Agaricomycetidae</taxon>
        <taxon>Boletales</taxon>
        <taxon>Boletineae</taxon>
        <taxon>Boletaceae</taxon>
        <taxon>Boletoideae</taxon>
        <taxon>Boletus</taxon>
    </lineage>
</organism>
<protein>
    <submittedName>
        <fullName evidence="1">Uncharacterized protein</fullName>
    </submittedName>
</protein>
<gene>
    <name evidence="1" type="ORF">L210DRAFT_2376708</name>
</gene>
<sequence>MVALPRAIPLVALRVPQYVLSKEMPPGKEANDKRFCSANEFLGHTGSSFPSPFFFVQHDLPRIEATEDVPIIAVVGDLIMSGRHVLVIERHQLYIRTCSNGRSRARMYVKRGSSCTCFRRGTGHTSMPDHRRSGTRVYHLAEMELP</sequence>
<keyword evidence="2" id="KW-1185">Reference proteome</keyword>
<comment type="caution">
    <text evidence="1">The sequence shown here is derived from an EMBL/GenBank/DDBJ whole genome shotgun (WGS) entry which is preliminary data.</text>
</comment>